<dbReference type="Pfam" id="PF13577">
    <property type="entry name" value="SnoaL_4"/>
    <property type="match status" value="1"/>
</dbReference>
<evidence type="ECO:0000259" key="4">
    <source>
        <dbReference type="Pfam" id="PF13577"/>
    </source>
</evidence>
<dbReference type="InterPro" id="IPR037401">
    <property type="entry name" value="SnoaL-like"/>
</dbReference>
<feature type="domain" description="SnoaL-like" evidence="4">
    <location>
        <begin position="330"/>
        <end position="384"/>
    </location>
</feature>
<organism evidence="5 6">
    <name type="scientific">Meristemomyces frigidus</name>
    <dbReference type="NCBI Taxonomy" id="1508187"/>
    <lineage>
        <taxon>Eukaryota</taxon>
        <taxon>Fungi</taxon>
        <taxon>Dikarya</taxon>
        <taxon>Ascomycota</taxon>
        <taxon>Pezizomycotina</taxon>
        <taxon>Dothideomycetes</taxon>
        <taxon>Dothideomycetidae</taxon>
        <taxon>Mycosphaerellales</taxon>
        <taxon>Teratosphaeriaceae</taxon>
        <taxon>Meristemomyces</taxon>
    </lineage>
</organism>
<evidence type="ECO:0000256" key="2">
    <source>
        <dbReference type="SAM" id="Phobius"/>
    </source>
</evidence>
<reference evidence="5" key="1">
    <citation type="submission" date="2023-08" db="EMBL/GenBank/DDBJ databases">
        <title>Black Yeasts Isolated from many extreme environments.</title>
        <authorList>
            <person name="Coleine C."/>
            <person name="Stajich J.E."/>
            <person name="Selbmann L."/>
        </authorList>
    </citation>
    <scope>NUCLEOTIDE SEQUENCE</scope>
    <source>
        <strain evidence="5">CCFEE 5401</strain>
    </source>
</reference>
<evidence type="ECO:0000256" key="1">
    <source>
        <dbReference type="SAM" id="MobiDB-lite"/>
    </source>
</evidence>
<dbReference type="SUPFAM" id="SSF54427">
    <property type="entry name" value="NTF2-like"/>
    <property type="match status" value="1"/>
</dbReference>
<gene>
    <name evidence="5" type="ORF">LTR62_004224</name>
</gene>
<feature type="transmembrane region" description="Helical" evidence="2">
    <location>
        <begin position="297"/>
        <end position="320"/>
    </location>
</feature>
<feature type="chain" id="PRO_5043032246" description="SnoaL-like domain-containing protein" evidence="3">
    <location>
        <begin position="22"/>
        <end position="438"/>
    </location>
</feature>
<keyword evidence="3" id="KW-0732">Signal</keyword>
<dbReference type="AlphaFoldDB" id="A0AAN7TMT9"/>
<keyword evidence="2" id="KW-1133">Transmembrane helix</keyword>
<dbReference type="EMBL" id="JAVRRL010000030">
    <property type="protein sequence ID" value="KAK5112467.1"/>
    <property type="molecule type" value="Genomic_DNA"/>
</dbReference>
<protein>
    <recommendedName>
        <fullName evidence="4">SnoaL-like domain-containing protein</fullName>
    </recommendedName>
</protein>
<comment type="caution">
    <text evidence="5">The sequence shown here is derived from an EMBL/GenBank/DDBJ whole genome shotgun (WGS) entry which is preliminary data.</text>
</comment>
<evidence type="ECO:0000313" key="5">
    <source>
        <dbReference type="EMBL" id="KAK5112467.1"/>
    </source>
</evidence>
<name>A0AAN7TMT9_9PEZI</name>
<feature type="compositionally biased region" description="Low complexity" evidence="1">
    <location>
        <begin position="270"/>
        <end position="291"/>
    </location>
</feature>
<keyword evidence="2" id="KW-0812">Transmembrane</keyword>
<dbReference type="InterPro" id="IPR032710">
    <property type="entry name" value="NTF2-like_dom_sf"/>
</dbReference>
<accession>A0AAN7TMT9</accession>
<dbReference type="Proteomes" id="UP001310890">
    <property type="component" value="Unassembled WGS sequence"/>
</dbReference>
<dbReference type="Gene3D" id="3.10.450.50">
    <property type="match status" value="1"/>
</dbReference>
<sequence>MAPIRGRLLVLILALIRSAICIDGIPLGYLPVIAGPQITGMASPPPQRAHLRDWSPWDTARIFARQEETNSKTCGFYSADANQPITCSAGYGCAYRRTKTPANWYCCPTSSGSAGAIVQSLCLYTSTCLGFTDSGNQLTGTGGAYISSQLQCGAGLPACGTLLLYGSNGIAMSHWYCASTSTIYTAFETTTTGNTVSVVQTTQITLAGSTVPITVTTAVSVTVTAAAVTVSAQVVSVTPSISMSTQGVATTQPTGSIIALLTTSAGDTVTSSSPSTSSSPAPSPSSSSASHANIGRIAGGTVGGVAAIALIGGLVGYLIIRKREQRVDVTPAEFFQTARHRLRELTSTQHLIGTPLITKTSDDTAHIKTYVVAYHGLNVDGAVEGARGREIWLHNVEFEEERSVIVKWDIELAASIGNKAVMEKGRQRVKNGWIRIGR</sequence>
<feature type="region of interest" description="Disordered" evidence="1">
    <location>
        <begin position="268"/>
        <end position="291"/>
    </location>
</feature>
<feature type="signal peptide" evidence="3">
    <location>
        <begin position="1"/>
        <end position="21"/>
    </location>
</feature>
<evidence type="ECO:0000256" key="3">
    <source>
        <dbReference type="SAM" id="SignalP"/>
    </source>
</evidence>
<proteinExistence type="predicted"/>
<evidence type="ECO:0000313" key="6">
    <source>
        <dbReference type="Proteomes" id="UP001310890"/>
    </source>
</evidence>
<keyword evidence="2" id="KW-0472">Membrane</keyword>